<dbReference type="GO" id="GO:0015562">
    <property type="term" value="F:efflux transmembrane transporter activity"/>
    <property type="evidence" value="ECO:0007669"/>
    <property type="project" value="TreeGrafter"/>
</dbReference>
<keyword evidence="6 8" id="KW-0472">Membrane</keyword>
<gene>
    <name evidence="13" type="ORF">B0682_05010</name>
</gene>
<keyword evidence="14" id="KW-1185">Reference proteome</keyword>
<dbReference type="RefSeq" id="WP_078306939.1">
    <property type="nucleotide sequence ID" value="NZ_CP147511.1"/>
</dbReference>
<dbReference type="GO" id="GO:1990281">
    <property type="term" value="C:efflux pump complex"/>
    <property type="evidence" value="ECO:0007669"/>
    <property type="project" value="TreeGrafter"/>
</dbReference>
<dbReference type="SUPFAM" id="SSF111369">
    <property type="entry name" value="HlyD-like secretion proteins"/>
    <property type="match status" value="3"/>
</dbReference>
<dbReference type="STRING" id="90241.B0682_05010"/>
<evidence type="ECO:0000256" key="6">
    <source>
        <dbReference type="ARBA" id="ARBA00023136"/>
    </source>
</evidence>
<dbReference type="InterPro" id="IPR058627">
    <property type="entry name" value="MdtA-like_C"/>
</dbReference>
<evidence type="ECO:0000256" key="4">
    <source>
        <dbReference type="ARBA" id="ARBA00022475"/>
    </source>
</evidence>
<comment type="caution">
    <text evidence="13">The sequence shown here is derived from an EMBL/GenBank/DDBJ whole genome shotgun (WGS) entry which is preliminary data.</text>
</comment>
<dbReference type="InterPro" id="IPR058625">
    <property type="entry name" value="MdtA-like_BSH"/>
</dbReference>
<evidence type="ECO:0000256" key="8">
    <source>
        <dbReference type="SAM" id="Phobius"/>
    </source>
</evidence>
<keyword evidence="4" id="KW-1003">Cell membrane</keyword>
<feature type="coiled-coil region" evidence="7">
    <location>
        <begin position="181"/>
        <end position="229"/>
    </location>
</feature>
<feature type="domain" description="Multidrug resistance protein MdtA-like beta-barrel" evidence="11">
    <location>
        <begin position="265"/>
        <end position="348"/>
    </location>
</feature>
<dbReference type="EMBL" id="MUYT01000004">
    <property type="protein sequence ID" value="OOS21944.1"/>
    <property type="molecule type" value="Genomic_DNA"/>
</dbReference>
<evidence type="ECO:0000259" key="10">
    <source>
        <dbReference type="Pfam" id="PF25917"/>
    </source>
</evidence>
<accession>A0A1T0CHY3</accession>
<comment type="subcellular location">
    <subcellularLocation>
        <location evidence="1">Cell membrane</location>
    </subcellularLocation>
</comment>
<feature type="domain" description="Multidrug resistance protein MdtA-like barrel-sandwich hybrid" evidence="10">
    <location>
        <begin position="60"/>
        <end position="257"/>
    </location>
</feature>
<feature type="domain" description="Multidrug resistance protein MdtA-like C-terminal permuted SH3" evidence="12">
    <location>
        <begin position="353"/>
        <end position="411"/>
    </location>
</feature>
<evidence type="ECO:0000259" key="11">
    <source>
        <dbReference type="Pfam" id="PF25944"/>
    </source>
</evidence>
<dbReference type="Gene3D" id="1.10.287.470">
    <property type="entry name" value="Helix hairpin bin"/>
    <property type="match status" value="1"/>
</dbReference>
<evidence type="ECO:0000313" key="13">
    <source>
        <dbReference type="EMBL" id="OOS21944.1"/>
    </source>
</evidence>
<organism evidence="13 14">
    <name type="scientific">Lwoffella lincolnii</name>
    <dbReference type="NCBI Taxonomy" id="90241"/>
    <lineage>
        <taxon>Bacteria</taxon>
        <taxon>Pseudomonadati</taxon>
        <taxon>Pseudomonadota</taxon>
        <taxon>Gammaproteobacteria</taxon>
        <taxon>Moraxellales</taxon>
        <taxon>Moraxellaceae</taxon>
        <taxon>Lwoffella</taxon>
    </lineage>
</organism>
<comment type="similarity">
    <text evidence="2">Belongs to the membrane fusion protein (MFP) (TC 8.A.1) family.</text>
</comment>
<dbReference type="AlphaFoldDB" id="A0A1T0CHY3"/>
<evidence type="ECO:0000259" key="12">
    <source>
        <dbReference type="Pfam" id="PF25967"/>
    </source>
</evidence>
<protein>
    <submittedName>
        <fullName evidence="13">Efflux transporter periplasmic adaptor subunit</fullName>
    </submittedName>
</protein>
<evidence type="ECO:0000256" key="5">
    <source>
        <dbReference type="ARBA" id="ARBA00022519"/>
    </source>
</evidence>
<evidence type="ECO:0000256" key="7">
    <source>
        <dbReference type="SAM" id="Coils"/>
    </source>
</evidence>
<dbReference type="Gene3D" id="2.40.420.20">
    <property type="match status" value="1"/>
</dbReference>
<evidence type="ECO:0000259" key="9">
    <source>
        <dbReference type="Pfam" id="PF25876"/>
    </source>
</evidence>
<feature type="domain" description="Multidrug resistance protein MdtA-like alpha-helical hairpin" evidence="9">
    <location>
        <begin position="129"/>
        <end position="192"/>
    </location>
</feature>
<dbReference type="InterPro" id="IPR058624">
    <property type="entry name" value="MdtA-like_HH"/>
</dbReference>
<dbReference type="InterPro" id="IPR006143">
    <property type="entry name" value="RND_pump_MFP"/>
</dbReference>
<dbReference type="Gene3D" id="2.40.30.170">
    <property type="match status" value="1"/>
</dbReference>
<evidence type="ECO:0000256" key="1">
    <source>
        <dbReference type="ARBA" id="ARBA00004236"/>
    </source>
</evidence>
<dbReference type="PANTHER" id="PTHR30469">
    <property type="entry name" value="MULTIDRUG RESISTANCE PROTEIN MDTA"/>
    <property type="match status" value="1"/>
</dbReference>
<dbReference type="Pfam" id="PF25917">
    <property type="entry name" value="BSH_RND"/>
    <property type="match status" value="1"/>
</dbReference>
<keyword evidence="7" id="KW-0175">Coiled coil</keyword>
<proteinExistence type="inferred from homology"/>
<feature type="coiled-coil region" evidence="7">
    <location>
        <begin position="119"/>
        <end position="149"/>
    </location>
</feature>
<sequence>MNTRQLKKWGIIALTLIIITALAYYFLKPTPQAPNHITAIAEIGDIEQTVIATGKVKAINTVNVGAQVSGEIQTLYVKVGDVVEKGDLIAQIDQVNQRTNLQNATSSLSQSRFEQSSALAELNSRHAALESAKADLQSQQALAKQARTNLQRLKPLIGIDAISQQEYDNAVAQADTADAAVAKAKANISQMQAAIAQAQANIANQKESVNKANSNLSQAQENLGKTTIRAPISGTVVSVVTEQGSTVNAMQSAPTIVKLADLSQIRINAQISEADVVNVSAGMPVYFNLIGAPDKRYDATLKGIEPAPESISNTSATNSAVYYTGYLEVPNPEHKFRIDMTAQLNIIVNQAKNAVLIPSAALIEQPNKTLVKVLDADGNVLEKVVSVGINNRVQAQILRGINQGDTVILSEDSTINSIDASTAQIRM</sequence>
<dbReference type="InterPro" id="IPR058626">
    <property type="entry name" value="MdtA-like_b-barrel"/>
</dbReference>
<keyword evidence="8" id="KW-0812">Transmembrane</keyword>
<reference evidence="13 14" key="1">
    <citation type="submission" date="2017-02" db="EMBL/GenBank/DDBJ databases">
        <title>Draft genome sequence of Moraxella lincolnii CCUG 9405T type strain.</title>
        <authorList>
            <person name="Salva-Serra F."/>
            <person name="Engstrom-Jakobsson H."/>
            <person name="Thorell K."/>
            <person name="Jaen-Luchoro D."/>
            <person name="Gonzales-Siles L."/>
            <person name="Karlsson R."/>
            <person name="Yazdan S."/>
            <person name="Boulund F."/>
            <person name="Johnning A."/>
            <person name="Engstrand L."/>
            <person name="Kristiansson E."/>
            <person name="Moore E."/>
        </authorList>
    </citation>
    <scope>NUCLEOTIDE SEQUENCE [LARGE SCALE GENOMIC DNA]</scope>
    <source>
        <strain evidence="13 14">CCUG 9405</strain>
    </source>
</reference>
<evidence type="ECO:0000313" key="14">
    <source>
        <dbReference type="Proteomes" id="UP000191094"/>
    </source>
</evidence>
<keyword evidence="5" id="KW-0997">Cell inner membrane</keyword>
<dbReference type="Pfam" id="PF25944">
    <property type="entry name" value="Beta-barrel_RND"/>
    <property type="match status" value="1"/>
</dbReference>
<dbReference type="PANTHER" id="PTHR30469:SF33">
    <property type="entry name" value="SLR1207 PROTEIN"/>
    <property type="match status" value="1"/>
</dbReference>
<keyword evidence="8" id="KW-1133">Transmembrane helix</keyword>
<evidence type="ECO:0000256" key="3">
    <source>
        <dbReference type="ARBA" id="ARBA00022448"/>
    </source>
</evidence>
<dbReference type="NCBIfam" id="TIGR01730">
    <property type="entry name" value="RND_mfp"/>
    <property type="match status" value="1"/>
</dbReference>
<dbReference type="Pfam" id="PF25876">
    <property type="entry name" value="HH_MFP_RND"/>
    <property type="match status" value="1"/>
</dbReference>
<evidence type="ECO:0000256" key="2">
    <source>
        <dbReference type="ARBA" id="ARBA00009477"/>
    </source>
</evidence>
<dbReference type="Gene3D" id="2.40.50.100">
    <property type="match status" value="2"/>
</dbReference>
<dbReference type="Pfam" id="PF25967">
    <property type="entry name" value="RND-MFP_C"/>
    <property type="match status" value="1"/>
</dbReference>
<name>A0A1T0CHY3_9GAMM</name>
<keyword evidence="3" id="KW-0813">Transport</keyword>
<dbReference type="Proteomes" id="UP000191094">
    <property type="component" value="Unassembled WGS sequence"/>
</dbReference>
<feature type="transmembrane region" description="Helical" evidence="8">
    <location>
        <begin position="9"/>
        <end position="27"/>
    </location>
</feature>